<dbReference type="OrthoDB" id="6158911at2759"/>
<dbReference type="AlphaFoldDB" id="A0A6J8EY92"/>
<reference evidence="1 2" key="1">
    <citation type="submission" date="2020-06" db="EMBL/GenBank/DDBJ databases">
        <authorList>
            <person name="Li R."/>
            <person name="Bekaert M."/>
        </authorList>
    </citation>
    <scope>NUCLEOTIDE SEQUENCE [LARGE SCALE GENOMIC DNA]</scope>
    <source>
        <strain evidence="2">wild</strain>
    </source>
</reference>
<gene>
    <name evidence="1" type="ORF">MCOR_57282</name>
</gene>
<dbReference type="Proteomes" id="UP000507470">
    <property type="component" value="Unassembled WGS sequence"/>
</dbReference>
<protein>
    <submittedName>
        <fullName evidence="1">Uncharacterized protein</fullName>
    </submittedName>
</protein>
<keyword evidence="2" id="KW-1185">Reference proteome</keyword>
<sequence>MRADIKFAGEPLRSLSPVSNDELRKIILAAPTKSCELDPVPTKLLKPCVDHLLPTITDIVNTSLSELCVPLSFKQAVVIPLLKKPSLDKEVHKNYRPVSNLPFFSKTLEKVVDSRLENHMSEHSLHASVQSAYRACHSTETALLRVHHDIAYALNNNCCAVLLMLD</sequence>
<evidence type="ECO:0000313" key="1">
    <source>
        <dbReference type="EMBL" id="CAC5425467.1"/>
    </source>
</evidence>
<dbReference type="EMBL" id="CACVKT020010241">
    <property type="protein sequence ID" value="CAC5425467.1"/>
    <property type="molecule type" value="Genomic_DNA"/>
</dbReference>
<proteinExistence type="predicted"/>
<dbReference type="PANTHER" id="PTHR19446">
    <property type="entry name" value="REVERSE TRANSCRIPTASES"/>
    <property type="match status" value="1"/>
</dbReference>
<name>A0A6J8EY92_MYTCO</name>
<organism evidence="1 2">
    <name type="scientific">Mytilus coruscus</name>
    <name type="common">Sea mussel</name>
    <dbReference type="NCBI Taxonomy" id="42192"/>
    <lineage>
        <taxon>Eukaryota</taxon>
        <taxon>Metazoa</taxon>
        <taxon>Spiralia</taxon>
        <taxon>Lophotrochozoa</taxon>
        <taxon>Mollusca</taxon>
        <taxon>Bivalvia</taxon>
        <taxon>Autobranchia</taxon>
        <taxon>Pteriomorphia</taxon>
        <taxon>Mytilida</taxon>
        <taxon>Mytiloidea</taxon>
        <taxon>Mytilidae</taxon>
        <taxon>Mytilinae</taxon>
        <taxon>Mytilus</taxon>
    </lineage>
</organism>
<evidence type="ECO:0000313" key="2">
    <source>
        <dbReference type="Proteomes" id="UP000507470"/>
    </source>
</evidence>
<accession>A0A6J8EY92</accession>